<accession>A0A0G3BJC0</accession>
<keyword evidence="1" id="KW-1133">Transmembrane helix</keyword>
<proteinExistence type="predicted"/>
<feature type="transmembrane region" description="Helical" evidence="1">
    <location>
        <begin position="134"/>
        <end position="152"/>
    </location>
</feature>
<dbReference type="OrthoDB" id="288267at2"/>
<dbReference type="Proteomes" id="UP000035352">
    <property type="component" value="Chromosome"/>
</dbReference>
<evidence type="ECO:0000256" key="1">
    <source>
        <dbReference type="SAM" id="Phobius"/>
    </source>
</evidence>
<keyword evidence="1" id="KW-0812">Transmembrane</keyword>
<protein>
    <submittedName>
        <fullName evidence="2">Uncharacterized protein</fullName>
    </submittedName>
</protein>
<dbReference type="EMBL" id="CP011371">
    <property type="protein sequence ID" value="AKJ29549.1"/>
    <property type="molecule type" value="Genomic_DNA"/>
</dbReference>
<dbReference type="STRING" id="413882.AAW51_2858"/>
<keyword evidence="3" id="KW-1185">Reference proteome</keyword>
<evidence type="ECO:0000313" key="2">
    <source>
        <dbReference type="EMBL" id="AKJ29549.1"/>
    </source>
</evidence>
<organism evidence="2 3">
    <name type="scientific">Caldimonas brevitalea</name>
    <dbReference type="NCBI Taxonomy" id="413882"/>
    <lineage>
        <taxon>Bacteria</taxon>
        <taxon>Pseudomonadati</taxon>
        <taxon>Pseudomonadota</taxon>
        <taxon>Betaproteobacteria</taxon>
        <taxon>Burkholderiales</taxon>
        <taxon>Sphaerotilaceae</taxon>
        <taxon>Caldimonas</taxon>
    </lineage>
</organism>
<gene>
    <name evidence="2" type="ORF">AAW51_2858</name>
</gene>
<dbReference type="KEGG" id="pbh:AAW51_2858"/>
<dbReference type="PATRIC" id="fig|413882.6.peg.2982"/>
<evidence type="ECO:0000313" key="3">
    <source>
        <dbReference type="Proteomes" id="UP000035352"/>
    </source>
</evidence>
<sequence length="155" mass="16140">MKTWTGAAKDALISGGAASITSAALLALRGRKDTGSALAPLNATSHIVWGDEALHVNRATAKHTLTGGALHAASGVFWGVLFEKLLGRERQPTSVGALARNAAKATAIAAVVDLVLVPKRLTPGFERRLSGRSLWMVYGGLAAGMVVGAYLLKRR</sequence>
<dbReference type="RefSeq" id="WP_047195141.1">
    <property type="nucleotide sequence ID" value="NZ_CP011371.1"/>
</dbReference>
<name>A0A0G3BJC0_9BURK</name>
<reference evidence="2 3" key="1">
    <citation type="submission" date="2015-05" db="EMBL/GenBank/DDBJ databases">
        <authorList>
            <person name="Tang B."/>
            <person name="Yu Y."/>
        </authorList>
    </citation>
    <scope>NUCLEOTIDE SEQUENCE [LARGE SCALE GENOMIC DNA]</scope>
    <source>
        <strain evidence="2 3">DSM 7029</strain>
    </source>
</reference>
<dbReference type="AlphaFoldDB" id="A0A0G3BJC0"/>
<keyword evidence="1" id="KW-0472">Membrane</keyword>